<feature type="transmembrane region" description="Helical" evidence="2">
    <location>
        <begin position="149"/>
        <end position="170"/>
    </location>
</feature>
<feature type="compositionally biased region" description="Pro residues" evidence="1">
    <location>
        <begin position="237"/>
        <end position="255"/>
    </location>
</feature>
<keyword evidence="4" id="KW-1185">Reference proteome</keyword>
<feature type="compositionally biased region" description="Pro residues" evidence="1">
    <location>
        <begin position="193"/>
        <end position="220"/>
    </location>
</feature>
<feature type="compositionally biased region" description="Pro residues" evidence="1">
    <location>
        <begin position="274"/>
        <end position="287"/>
    </location>
</feature>
<feature type="region of interest" description="Disordered" evidence="1">
    <location>
        <begin position="193"/>
        <end position="301"/>
    </location>
</feature>
<protein>
    <submittedName>
        <fullName evidence="3">Uncharacterized protein</fullName>
    </submittedName>
</protein>
<dbReference type="EMBL" id="CP006272">
    <property type="protein sequence ID" value="AGZ38404.1"/>
    <property type="molecule type" value="Genomic_DNA"/>
</dbReference>
<keyword evidence="2" id="KW-1133">Transmembrane helix</keyword>
<accession>U5VNN3</accession>
<proteinExistence type="predicted"/>
<organism evidence="3 4">
    <name type="scientific">Actinoplanes friuliensis DSM 7358</name>
    <dbReference type="NCBI Taxonomy" id="1246995"/>
    <lineage>
        <taxon>Bacteria</taxon>
        <taxon>Bacillati</taxon>
        <taxon>Actinomycetota</taxon>
        <taxon>Actinomycetes</taxon>
        <taxon>Micromonosporales</taxon>
        <taxon>Micromonosporaceae</taxon>
        <taxon>Actinoplanes</taxon>
    </lineage>
</organism>
<evidence type="ECO:0000256" key="1">
    <source>
        <dbReference type="SAM" id="MobiDB-lite"/>
    </source>
</evidence>
<feature type="transmembrane region" description="Helical" evidence="2">
    <location>
        <begin position="58"/>
        <end position="83"/>
    </location>
</feature>
<evidence type="ECO:0000313" key="3">
    <source>
        <dbReference type="EMBL" id="AGZ38404.1"/>
    </source>
</evidence>
<dbReference type="PATRIC" id="fig|1246995.3.peg.117"/>
<dbReference type="eggNOG" id="ENOG50349XD">
    <property type="taxonomic scope" value="Bacteria"/>
</dbReference>
<dbReference type="HOGENOM" id="CLU_075071_0_0_11"/>
<dbReference type="AlphaFoldDB" id="U5VNN3"/>
<dbReference type="PRINTS" id="PR01217">
    <property type="entry name" value="PRICHEXTENSN"/>
</dbReference>
<dbReference type="Proteomes" id="UP000017746">
    <property type="component" value="Chromosome"/>
</dbReference>
<keyword evidence="2" id="KW-0812">Transmembrane</keyword>
<feature type="transmembrane region" description="Helical" evidence="2">
    <location>
        <begin position="95"/>
        <end position="115"/>
    </location>
</feature>
<name>U5VNN3_9ACTN</name>
<feature type="transmembrane region" description="Helical" evidence="2">
    <location>
        <begin position="16"/>
        <end position="38"/>
    </location>
</feature>
<reference evidence="3 4" key="1">
    <citation type="journal article" date="2014" name="J. Biotechnol.">
        <title>Complete genome sequence of the actinobacterium Actinoplanes friuliensis HAG 010964, producer of the lipopeptide antibiotic friulimycin.</title>
        <authorList>
            <person name="Ruckert C."/>
            <person name="Szczepanowski R."/>
            <person name="Albersmeier A."/>
            <person name="Goesmann A."/>
            <person name="Fischer N."/>
            <person name="Steinkamper A."/>
            <person name="Puhler A."/>
            <person name="Biener R."/>
            <person name="Schwartz D."/>
            <person name="Kalinowski J."/>
        </authorList>
    </citation>
    <scope>NUCLEOTIDE SEQUENCE [LARGE SCALE GENOMIC DNA]</scope>
    <source>
        <strain evidence="3 4">DSM 7358</strain>
    </source>
</reference>
<feature type="compositionally biased region" description="Low complexity" evidence="1">
    <location>
        <begin position="221"/>
        <end position="236"/>
    </location>
</feature>
<sequence>MSAPRSRPTVVTVSSYLLYLASAASIIAGVLSLTTVGTTRDVYTELYAGTENSGIESVIVAVSVVGVVINILFAAALAILAIYNNRGKQAARITTWVVGGIFLCCNGFGLLGTAATSGMNLDTGTTSGPSASDIEAELADRLPGWFQPISTTLTVIVVLTLLGAVILLMLPAANEFFRKPAVAWDPLNPYPGMPGQQPPYPGQPYPGQPYPGQSPYPTYPGQPAGYPAYPGSVSGPTTPPAAPPPSGEPTPPPASGPEADPHTGSVQPTDPWSAPSPPPSQTPPSPPSEEDKPGPPPANPS</sequence>
<gene>
    <name evidence="3" type="ORF">AFR_00575</name>
</gene>
<dbReference type="KEGG" id="afs:AFR_00575"/>
<keyword evidence="2" id="KW-0472">Membrane</keyword>
<evidence type="ECO:0000256" key="2">
    <source>
        <dbReference type="SAM" id="Phobius"/>
    </source>
</evidence>
<evidence type="ECO:0000313" key="4">
    <source>
        <dbReference type="Proteomes" id="UP000017746"/>
    </source>
</evidence>